<dbReference type="GeneID" id="85399396"/>
<protein>
    <submittedName>
        <fullName evidence="2">Uncharacterized protein</fullName>
    </submittedName>
</protein>
<feature type="coiled-coil region" evidence="1">
    <location>
        <begin position="306"/>
        <end position="368"/>
    </location>
</feature>
<dbReference type="AlphaFoldDB" id="A0AAD8UIN3"/>
<accession>A0AAD8UIN3</accession>
<keyword evidence="3" id="KW-1185">Reference proteome</keyword>
<evidence type="ECO:0000313" key="3">
    <source>
        <dbReference type="Proteomes" id="UP001244207"/>
    </source>
</evidence>
<keyword evidence="1" id="KW-0175">Coiled coil</keyword>
<sequence length="443" mass="48285">MPISLHQPSRLKSRIMSFRSSLIISGSGGMGYSEVAPICADQNALTRIPGLIFEVGDNGRIIAQPGTPQLKLLTQGYANDTPTRDMAKLIARRGADLLAAYLKVVAAASNGKNALVDQNHHLAWVPALRSLVKEKKWTEFPDIKNHHVQAVMIAIGDARKRFIDELTITPAPPNREHYKTFLDLVDRFNVDRVGQAGPAGSIAPSHTANAAIPNTDASVVPAVPAAQVAPAQAAPTIPSAFQISAEQLQSTADEMIRDAFGALQISDQQNDQTSNDLQTSADQLQAAVTKTIQDAIDAFNVKNKVIETITQKKDQANKAAQMAQTEITALRVKYETTKKQCEKMKDEHDKMKKENQKVKNKNVEATATAVVASLTDTITVALTHAMADMEAAEHHGSISGQEMLFAHIIDDINELEALRGGEDVEWTADDFEDYKDKHNIPDF</sequence>
<name>A0AAD8UIN3_GLOAC</name>
<evidence type="ECO:0000313" key="2">
    <source>
        <dbReference type="EMBL" id="KAK1725012.1"/>
    </source>
</evidence>
<dbReference type="RefSeq" id="XP_060365067.1">
    <property type="nucleotide sequence ID" value="XM_060515498.1"/>
</dbReference>
<dbReference type="Proteomes" id="UP001244207">
    <property type="component" value="Unassembled WGS sequence"/>
</dbReference>
<evidence type="ECO:0000256" key="1">
    <source>
        <dbReference type="SAM" id="Coils"/>
    </source>
</evidence>
<dbReference type="EMBL" id="JAHMHS010000046">
    <property type="protein sequence ID" value="KAK1725012.1"/>
    <property type="molecule type" value="Genomic_DNA"/>
</dbReference>
<organism evidence="2 3">
    <name type="scientific">Glomerella acutata</name>
    <name type="common">Colletotrichum acutatum</name>
    <dbReference type="NCBI Taxonomy" id="27357"/>
    <lineage>
        <taxon>Eukaryota</taxon>
        <taxon>Fungi</taxon>
        <taxon>Dikarya</taxon>
        <taxon>Ascomycota</taxon>
        <taxon>Pezizomycotina</taxon>
        <taxon>Sordariomycetes</taxon>
        <taxon>Hypocreomycetidae</taxon>
        <taxon>Glomerellales</taxon>
        <taxon>Glomerellaceae</taxon>
        <taxon>Colletotrichum</taxon>
        <taxon>Colletotrichum acutatum species complex</taxon>
    </lineage>
</organism>
<comment type="caution">
    <text evidence="2">The sequence shown here is derived from an EMBL/GenBank/DDBJ whole genome shotgun (WGS) entry which is preliminary data.</text>
</comment>
<reference evidence="2" key="1">
    <citation type="submission" date="2021-12" db="EMBL/GenBank/DDBJ databases">
        <title>Comparative genomics, transcriptomics and evolutionary studies reveal genomic signatures of adaptation to plant cell wall in hemibiotrophic fungi.</title>
        <authorList>
            <consortium name="DOE Joint Genome Institute"/>
            <person name="Baroncelli R."/>
            <person name="Diaz J.F."/>
            <person name="Benocci T."/>
            <person name="Peng M."/>
            <person name="Battaglia E."/>
            <person name="Haridas S."/>
            <person name="Andreopoulos W."/>
            <person name="Labutti K."/>
            <person name="Pangilinan J."/>
            <person name="Floch G.L."/>
            <person name="Makela M.R."/>
            <person name="Henrissat B."/>
            <person name="Grigoriev I.V."/>
            <person name="Crouch J.A."/>
            <person name="De Vries R.P."/>
            <person name="Sukno S.A."/>
            <person name="Thon M.R."/>
        </authorList>
    </citation>
    <scope>NUCLEOTIDE SEQUENCE</scope>
    <source>
        <strain evidence="2">CBS 112980</strain>
    </source>
</reference>
<gene>
    <name evidence="2" type="ORF">BDZ83DRAFT_778124</name>
</gene>
<proteinExistence type="predicted"/>